<dbReference type="OrthoDB" id="2371100at2759"/>
<evidence type="ECO:0000313" key="2">
    <source>
        <dbReference type="Proteomes" id="UP000749646"/>
    </source>
</evidence>
<comment type="caution">
    <text evidence="1">The sequence shown here is derived from an EMBL/GenBank/DDBJ whole genome shotgun (WGS) entry which is preliminary data.</text>
</comment>
<dbReference type="EMBL" id="JAAAHW010006874">
    <property type="protein sequence ID" value="KAF9953846.1"/>
    <property type="molecule type" value="Genomic_DNA"/>
</dbReference>
<sequence>MDNLRGLCNAVNKANVFHLTVDGTHFKNPALDFANRTRRYDPILQLASNLRVQYLQLKDFDDFFFRFSKSSLTSAPKLRGFSTDVKAAVKDKDFKTFNGFLNHCPSLTTLEQRLDREHSVTMVVSDILSVHKLESLKICRGELSISANVSDGMMEVVDLAVEQLGDLSLDDLKVIKKDHLKRLAIYHTPLEADKLTDLLYCTPVLGHLQIGYKDERRFSAPLLGIELQDIIKMIAPETTSKLESLSIDYKRLSLTANFSQGQIHEMTVKTVLSYLHIRRLGEPCLTKATTLDMKLQDLMKDHSGNFGQSQVILARLPKVDFECEPITRRGSGHGSTIPQESDGNRLADILRHNPALQQFHIEFKEERGLSNTTAPELKLQDLHASILSVLPRIASSFPTRNSFPNWVCNNVLDSTEKIVLQRVYLHPQEWKAVIEAIDLSGLHLNLYESNITHEAFKLLVDRIPDNTSKVTLKALDTRGTSLAESADSHAMLAELQKRAPLVKILAED</sequence>
<protein>
    <submittedName>
        <fullName evidence="1">Uncharacterized protein</fullName>
    </submittedName>
</protein>
<reference evidence="1" key="1">
    <citation type="journal article" date="2020" name="Fungal Divers.">
        <title>Resolving the Mortierellaceae phylogeny through synthesis of multi-gene phylogenetics and phylogenomics.</title>
        <authorList>
            <person name="Vandepol N."/>
            <person name="Liber J."/>
            <person name="Desiro A."/>
            <person name="Na H."/>
            <person name="Kennedy M."/>
            <person name="Barry K."/>
            <person name="Grigoriev I.V."/>
            <person name="Miller A.N."/>
            <person name="O'Donnell K."/>
            <person name="Stajich J.E."/>
            <person name="Bonito G."/>
        </authorList>
    </citation>
    <scope>NUCLEOTIDE SEQUENCE</scope>
    <source>
        <strain evidence="1">MES-2147</strain>
    </source>
</reference>
<dbReference type="Proteomes" id="UP000749646">
    <property type="component" value="Unassembled WGS sequence"/>
</dbReference>
<dbReference type="AlphaFoldDB" id="A0A9P6LZ34"/>
<accession>A0A9P6LZ34</accession>
<keyword evidence="2" id="KW-1185">Reference proteome</keyword>
<evidence type="ECO:0000313" key="1">
    <source>
        <dbReference type="EMBL" id="KAF9953846.1"/>
    </source>
</evidence>
<organism evidence="1 2">
    <name type="scientific">Modicella reniformis</name>
    <dbReference type="NCBI Taxonomy" id="1440133"/>
    <lineage>
        <taxon>Eukaryota</taxon>
        <taxon>Fungi</taxon>
        <taxon>Fungi incertae sedis</taxon>
        <taxon>Mucoromycota</taxon>
        <taxon>Mortierellomycotina</taxon>
        <taxon>Mortierellomycetes</taxon>
        <taxon>Mortierellales</taxon>
        <taxon>Mortierellaceae</taxon>
        <taxon>Modicella</taxon>
    </lineage>
</organism>
<proteinExistence type="predicted"/>
<name>A0A9P6LZ34_9FUNG</name>
<gene>
    <name evidence="1" type="ORF">BGZ65_004419</name>
</gene>